<evidence type="ECO:0000256" key="1">
    <source>
        <dbReference type="ARBA" id="ARBA00005964"/>
    </source>
</evidence>
<dbReference type="Pfam" id="PF00135">
    <property type="entry name" value="COesterase"/>
    <property type="match status" value="1"/>
</dbReference>
<dbReference type="InterPro" id="IPR019819">
    <property type="entry name" value="Carboxylesterase_B_CS"/>
</dbReference>
<keyword evidence="3" id="KW-0325">Glycoprotein</keyword>
<dbReference type="AlphaFoldDB" id="A0A8I6TFJ9"/>
<protein>
    <recommendedName>
        <fullName evidence="7">Carboxylesterase type B domain-containing protein</fullName>
    </recommendedName>
</protein>
<feature type="compositionally biased region" description="Basic and acidic residues" evidence="4">
    <location>
        <begin position="124"/>
        <end position="139"/>
    </location>
</feature>
<reference evidence="8" key="1">
    <citation type="submission" date="2022-01" db="UniProtKB">
        <authorList>
            <consortium name="EnsemblMetazoa"/>
        </authorList>
    </citation>
    <scope>IDENTIFICATION</scope>
</reference>
<evidence type="ECO:0000256" key="5">
    <source>
        <dbReference type="SAM" id="Phobius"/>
    </source>
</evidence>
<dbReference type="FunFam" id="3.40.50.1820:FF:000156">
    <property type="entry name" value="Neuroligin-4, Y-linked"/>
    <property type="match status" value="1"/>
</dbReference>
<name>A0A8I6TFJ9_CIMLE</name>
<feature type="region of interest" description="Disordered" evidence="4">
    <location>
        <begin position="802"/>
        <end position="858"/>
    </location>
</feature>
<dbReference type="PROSITE" id="PS00941">
    <property type="entry name" value="CARBOXYLESTERASE_B_2"/>
    <property type="match status" value="1"/>
</dbReference>
<evidence type="ECO:0000313" key="9">
    <source>
        <dbReference type="Proteomes" id="UP000494040"/>
    </source>
</evidence>
<dbReference type="EnsemblMetazoa" id="XM_014391220.2">
    <property type="protein sequence ID" value="XP_014246706.1"/>
    <property type="gene ID" value="LOC106665055"/>
</dbReference>
<comment type="similarity">
    <text evidence="1">Belongs to the type-B carboxylesterase/lipase family.</text>
</comment>
<dbReference type="OMA" id="HYQPNGF"/>
<feature type="compositionally biased region" description="Polar residues" evidence="4">
    <location>
        <begin position="847"/>
        <end position="858"/>
    </location>
</feature>
<dbReference type="InterPro" id="IPR029058">
    <property type="entry name" value="AB_hydrolase_fold"/>
</dbReference>
<feature type="signal peptide" evidence="6">
    <location>
        <begin position="1"/>
        <end position="17"/>
    </location>
</feature>
<evidence type="ECO:0000259" key="7">
    <source>
        <dbReference type="Pfam" id="PF00135"/>
    </source>
</evidence>
<keyword evidence="5" id="KW-0812">Transmembrane</keyword>
<dbReference type="Proteomes" id="UP000494040">
    <property type="component" value="Unassembled WGS sequence"/>
</dbReference>
<feature type="region of interest" description="Disordered" evidence="4">
    <location>
        <begin position="51"/>
        <end position="77"/>
    </location>
</feature>
<dbReference type="PANTHER" id="PTHR43903">
    <property type="entry name" value="NEUROLIGIN"/>
    <property type="match status" value="1"/>
</dbReference>
<feature type="transmembrane region" description="Helical" evidence="5">
    <location>
        <begin position="732"/>
        <end position="755"/>
    </location>
</feature>
<dbReference type="InterPro" id="IPR002018">
    <property type="entry name" value="CarbesteraseB"/>
</dbReference>
<keyword evidence="5" id="KW-1133">Transmembrane helix</keyword>
<dbReference type="KEGG" id="clec:106665055"/>
<gene>
    <name evidence="8" type="primary">106665055</name>
</gene>
<dbReference type="OrthoDB" id="408631at2759"/>
<organism evidence="8 9">
    <name type="scientific">Cimex lectularius</name>
    <name type="common">Bed bug</name>
    <name type="synonym">Acanthia lectularia</name>
    <dbReference type="NCBI Taxonomy" id="79782"/>
    <lineage>
        <taxon>Eukaryota</taxon>
        <taxon>Metazoa</taxon>
        <taxon>Ecdysozoa</taxon>
        <taxon>Arthropoda</taxon>
        <taxon>Hexapoda</taxon>
        <taxon>Insecta</taxon>
        <taxon>Pterygota</taxon>
        <taxon>Neoptera</taxon>
        <taxon>Paraneoptera</taxon>
        <taxon>Hemiptera</taxon>
        <taxon>Heteroptera</taxon>
        <taxon>Panheteroptera</taxon>
        <taxon>Cimicomorpha</taxon>
        <taxon>Cimicidae</taxon>
        <taxon>Cimex</taxon>
    </lineage>
</organism>
<dbReference type="SUPFAM" id="SSF53474">
    <property type="entry name" value="alpha/beta-Hydrolases"/>
    <property type="match status" value="1"/>
</dbReference>
<dbReference type="Gene3D" id="3.40.50.1820">
    <property type="entry name" value="alpha/beta hydrolase"/>
    <property type="match status" value="1"/>
</dbReference>
<keyword evidence="2 6" id="KW-0732">Signal</keyword>
<feature type="compositionally biased region" description="Polar residues" evidence="4">
    <location>
        <begin position="807"/>
        <end position="817"/>
    </location>
</feature>
<evidence type="ECO:0000256" key="3">
    <source>
        <dbReference type="ARBA" id="ARBA00023180"/>
    </source>
</evidence>
<accession>A0A8I6TFJ9</accession>
<keyword evidence="5" id="KW-0472">Membrane</keyword>
<sequence length="858" mass="98481">MMFVYAALLTIFATADCQVGRQFYDKDGNYIPPSDADVDYRTYVYGQRRYGQSPSYVPGRRPYNPYGPPDPYGPDNRYNPPNIYSPNYNPTLEFQPGIPRPSDPRFDQAGIELPGVLGGWRPDLQGKQRADSPRQDTERDVVVTTSYGQVQGFRVFIYDNPNPGFRPWDGQIERVQAKVSSFLGIPYAIPPVKEGRFKPPRPHPGWQQMLHAVDFGPACPQPNKYTGATKGVRDVHEDCLYLNIYTPNIDNGVSQPYPVMMYIHGGDFIHGASNLFPGHIMAGFYNVVVVTFNYRLGALGFLSTGDHNSPGNYGILDMAMAIRWVHENINFFNGDKNSITLFGPDAGAASAGLLMVNPRTRHMVNRVIAQSGSALAEWALIQDKYKAQNTSRVFGQHLGCSIDSSYKLVDCLRRHRNFHELGNANEFLPQVGLFPWAPVLDLNFTVPGSSWYEGWKQDDWVFTNFTPEAQIKRGEFNKDFAYMTGVTTQEAATLIYNNETLSPYFDIDEEWFDKKVEEMVFRYNYTINREGIFRAIKYRYTYWPDPKNHTHIREQYIDLMSDFIYRAPTDKMIKLLVEKKVPVYFYVMNTTIESLQLPYWRKAPHNIEHLLLTGAPFMDTEFFPEKLRLDKHKWTDNDRNISHFFMKAYTDFARLGNPSPQQILGIRFEMAYHGRLYYLNFNTTFNSTIELNYRQTESAFWTWYLPTVIGILIPTYPPFTEYWWEPKQPLQIAFWTMSGTCLLLIVIVVIFCLLWRSAIRQNDRYYGADLLMMDMQNGLPEGIENPRNEYRDLPLKAKLHERKGASTPASLRSSDGSLSARDSVVTSPNGRPKTPPGKRSLSRKSMMGSTGSVPMTQV</sequence>
<feature type="domain" description="Carboxylesterase type B" evidence="7">
    <location>
        <begin position="173"/>
        <end position="701"/>
    </location>
</feature>
<proteinExistence type="inferred from homology"/>
<feature type="chain" id="PRO_5035321377" description="Carboxylesterase type B domain-containing protein" evidence="6">
    <location>
        <begin position="18"/>
        <end position="858"/>
    </location>
</feature>
<keyword evidence="9" id="KW-1185">Reference proteome</keyword>
<evidence type="ECO:0000256" key="4">
    <source>
        <dbReference type="SAM" id="MobiDB-lite"/>
    </source>
</evidence>
<evidence type="ECO:0000256" key="6">
    <source>
        <dbReference type="SAM" id="SignalP"/>
    </source>
</evidence>
<feature type="region of interest" description="Disordered" evidence="4">
    <location>
        <begin position="117"/>
        <end position="139"/>
    </location>
</feature>
<evidence type="ECO:0000256" key="2">
    <source>
        <dbReference type="ARBA" id="ARBA00022729"/>
    </source>
</evidence>
<dbReference type="InterPro" id="IPR051093">
    <property type="entry name" value="Neuroligin/BSAL"/>
</dbReference>
<evidence type="ECO:0000313" key="8">
    <source>
        <dbReference type="EnsemblMetazoa" id="XP_014246706.1"/>
    </source>
</evidence>